<dbReference type="EMBL" id="QMDV01000002">
    <property type="protein sequence ID" value="RAU82730.1"/>
    <property type="molecule type" value="Genomic_DNA"/>
</dbReference>
<evidence type="ECO:0000256" key="1">
    <source>
        <dbReference type="SAM" id="SignalP"/>
    </source>
</evidence>
<keyword evidence="1" id="KW-0732">Signal</keyword>
<proteinExistence type="predicted"/>
<evidence type="ECO:0008006" key="4">
    <source>
        <dbReference type="Google" id="ProtNLM"/>
    </source>
</evidence>
<name>A0A364REG5_9BACT</name>
<dbReference type="PROSITE" id="PS51257">
    <property type="entry name" value="PROKAR_LIPOPROTEIN"/>
    <property type="match status" value="1"/>
</dbReference>
<gene>
    <name evidence="2" type="ORF">DP923_05595</name>
</gene>
<accession>A0A364REG5</accession>
<protein>
    <recommendedName>
        <fullName evidence="4">Lipocalin-like domain-containing protein</fullName>
    </recommendedName>
</protein>
<evidence type="ECO:0000313" key="3">
    <source>
        <dbReference type="Proteomes" id="UP000251692"/>
    </source>
</evidence>
<organism evidence="2 3">
    <name type="scientific">Pontibacter arcticus</name>
    <dbReference type="NCBI Taxonomy" id="2080288"/>
    <lineage>
        <taxon>Bacteria</taxon>
        <taxon>Pseudomonadati</taxon>
        <taxon>Bacteroidota</taxon>
        <taxon>Cytophagia</taxon>
        <taxon>Cytophagales</taxon>
        <taxon>Hymenobacteraceae</taxon>
        <taxon>Pontibacter</taxon>
    </lineage>
</organism>
<dbReference type="AlphaFoldDB" id="A0A364REG5"/>
<reference evidence="2 3" key="1">
    <citation type="submission" date="2018-06" db="EMBL/GenBank/DDBJ databases">
        <authorList>
            <person name="Liu Z.-W."/>
        </authorList>
    </citation>
    <scope>NUCLEOTIDE SEQUENCE [LARGE SCALE GENOMIC DNA]</scope>
    <source>
        <strain evidence="2 3">2b14</strain>
    </source>
</reference>
<comment type="caution">
    <text evidence="2">The sequence shown here is derived from an EMBL/GenBank/DDBJ whole genome shotgun (WGS) entry which is preliminary data.</text>
</comment>
<evidence type="ECO:0000313" key="2">
    <source>
        <dbReference type="EMBL" id="RAU82730.1"/>
    </source>
</evidence>
<sequence>MKRYLSVLVVLFLFFSACKESDSPSPYNLNGLWEGSHTLTRTAGENCEAELKADQFRMIWRVDFRDTLTATEQQYSDFSKRWFNLTTTWRGTVASDSVVRVTKYYDSACNTLAKRDSVVFRGTVRLQEGYLVLNLAGNEIRCTTTDTVSCAYTSSYQIRKKIEE</sequence>
<dbReference type="Proteomes" id="UP000251692">
    <property type="component" value="Unassembled WGS sequence"/>
</dbReference>
<feature type="chain" id="PRO_5016776122" description="Lipocalin-like domain-containing protein" evidence="1">
    <location>
        <begin position="20"/>
        <end position="164"/>
    </location>
</feature>
<keyword evidence="3" id="KW-1185">Reference proteome</keyword>
<dbReference type="RefSeq" id="WP_112304880.1">
    <property type="nucleotide sequence ID" value="NZ_QMDV01000002.1"/>
</dbReference>
<feature type="signal peptide" evidence="1">
    <location>
        <begin position="1"/>
        <end position="19"/>
    </location>
</feature>
<reference evidence="2 3" key="2">
    <citation type="submission" date="2018-07" db="EMBL/GenBank/DDBJ databases">
        <title>Pontibacter sp. 2b14 genomic sequence and assembly.</title>
        <authorList>
            <person name="Du Z.-J."/>
        </authorList>
    </citation>
    <scope>NUCLEOTIDE SEQUENCE [LARGE SCALE GENOMIC DNA]</scope>
    <source>
        <strain evidence="2 3">2b14</strain>
    </source>
</reference>